<organism evidence="3 4">
    <name type="scientific">Pinctada imbricata</name>
    <name type="common">Atlantic pearl-oyster</name>
    <name type="synonym">Pinctada martensii</name>
    <dbReference type="NCBI Taxonomy" id="66713"/>
    <lineage>
        <taxon>Eukaryota</taxon>
        <taxon>Metazoa</taxon>
        <taxon>Spiralia</taxon>
        <taxon>Lophotrochozoa</taxon>
        <taxon>Mollusca</taxon>
        <taxon>Bivalvia</taxon>
        <taxon>Autobranchia</taxon>
        <taxon>Pteriomorphia</taxon>
        <taxon>Pterioida</taxon>
        <taxon>Pterioidea</taxon>
        <taxon>Pteriidae</taxon>
        <taxon>Pinctada</taxon>
    </lineage>
</organism>
<keyword evidence="1" id="KW-0812">Transmembrane</keyword>
<evidence type="ECO:0000313" key="3">
    <source>
        <dbReference type="EMBL" id="KAK3084413.1"/>
    </source>
</evidence>
<dbReference type="AlphaFoldDB" id="A0AA89BVU0"/>
<evidence type="ECO:0000313" key="4">
    <source>
        <dbReference type="Proteomes" id="UP001186944"/>
    </source>
</evidence>
<reference evidence="3" key="1">
    <citation type="submission" date="2019-08" db="EMBL/GenBank/DDBJ databases">
        <title>The improved chromosome-level genome for the pearl oyster Pinctada fucata martensii using PacBio sequencing and Hi-C.</title>
        <authorList>
            <person name="Zheng Z."/>
        </authorList>
    </citation>
    <scope>NUCLEOTIDE SEQUENCE</scope>
    <source>
        <strain evidence="3">ZZ-2019</strain>
        <tissue evidence="3">Adductor muscle</tissue>
    </source>
</reference>
<keyword evidence="1" id="KW-0472">Membrane</keyword>
<gene>
    <name evidence="3" type="ORF">FSP39_013210</name>
</gene>
<name>A0AA89BVU0_PINIB</name>
<feature type="domain" description="Chitin-binding type-4" evidence="2">
    <location>
        <begin position="13"/>
        <end position="99"/>
    </location>
</feature>
<dbReference type="EMBL" id="VSWD01000013">
    <property type="protein sequence ID" value="KAK3084413.1"/>
    <property type="molecule type" value="Genomic_DNA"/>
</dbReference>
<evidence type="ECO:0000259" key="2">
    <source>
        <dbReference type="Pfam" id="PF03067"/>
    </source>
</evidence>
<dbReference type="InterPro" id="IPR004302">
    <property type="entry name" value="Cellulose/chitin-bd_N"/>
</dbReference>
<keyword evidence="4" id="KW-1185">Reference proteome</keyword>
<protein>
    <recommendedName>
        <fullName evidence="2">Chitin-binding type-4 domain-containing protein</fullName>
    </recommendedName>
</protein>
<dbReference type="Pfam" id="PF03067">
    <property type="entry name" value="LPMO_10"/>
    <property type="match status" value="1"/>
</dbReference>
<accession>A0AA89BVU0</accession>
<comment type="caution">
    <text evidence="3">The sequence shown here is derived from an EMBL/GenBank/DDBJ whole genome shotgun (WGS) entry which is preliminary data.</text>
</comment>
<evidence type="ECO:0000256" key="1">
    <source>
        <dbReference type="SAM" id="Phobius"/>
    </source>
</evidence>
<proteinExistence type="predicted"/>
<keyword evidence="1" id="KW-1133">Transmembrane helix</keyword>
<feature type="transmembrane region" description="Helical" evidence="1">
    <location>
        <begin position="129"/>
        <end position="153"/>
    </location>
</feature>
<sequence>MAGGEYASGMISRTYIQGQTMLVKVMITVSHRGYFEFHICPNNNTSKPITEDCLNKLPLRIGNGSFRYREGGRGARMHKIQVKLPVDITCSQCVLRWKYITGIFLFSIQSQVKSVYCFKKYTKSQFQYFIFHNVVLHIVFCCLISCFHCKLFLDTRAIFYIYIYSYRQ</sequence>
<dbReference type="Proteomes" id="UP001186944">
    <property type="component" value="Unassembled WGS sequence"/>
</dbReference>